<organism evidence="1 2">
    <name type="scientific">Medicago truncatula</name>
    <name type="common">Barrel medic</name>
    <name type="synonym">Medicago tribuloides</name>
    <dbReference type="NCBI Taxonomy" id="3880"/>
    <lineage>
        <taxon>Eukaryota</taxon>
        <taxon>Viridiplantae</taxon>
        <taxon>Streptophyta</taxon>
        <taxon>Embryophyta</taxon>
        <taxon>Tracheophyta</taxon>
        <taxon>Spermatophyta</taxon>
        <taxon>Magnoliopsida</taxon>
        <taxon>eudicotyledons</taxon>
        <taxon>Gunneridae</taxon>
        <taxon>Pentapetalae</taxon>
        <taxon>rosids</taxon>
        <taxon>fabids</taxon>
        <taxon>Fabales</taxon>
        <taxon>Fabaceae</taxon>
        <taxon>Papilionoideae</taxon>
        <taxon>50 kb inversion clade</taxon>
        <taxon>NPAAA clade</taxon>
        <taxon>Hologalegina</taxon>
        <taxon>IRL clade</taxon>
        <taxon>Trifolieae</taxon>
        <taxon>Medicago</taxon>
    </lineage>
</organism>
<protein>
    <submittedName>
        <fullName evidence="1">Uncharacterized protein</fullName>
    </submittedName>
</protein>
<evidence type="ECO:0000313" key="2">
    <source>
        <dbReference type="Proteomes" id="UP000265566"/>
    </source>
</evidence>
<sequence>MSIHSSCQALKANLNLRCQCHPCCREDVAVHNREFEPHFGQEACCFVQHVFAPLAIASGNPSCCKLSFCLCRLQMDVPENFEF</sequence>
<gene>
    <name evidence="1" type="ORF">MtrunA17_Chr4g0053851</name>
</gene>
<name>A0A396IJD4_MEDTR</name>
<accession>A0A396IJD4</accession>
<comment type="caution">
    <text evidence="1">The sequence shown here is derived from an EMBL/GenBank/DDBJ whole genome shotgun (WGS) entry which is preliminary data.</text>
</comment>
<dbReference type="EMBL" id="PSQE01000004">
    <property type="protein sequence ID" value="RHN63027.1"/>
    <property type="molecule type" value="Genomic_DNA"/>
</dbReference>
<dbReference type="Proteomes" id="UP000265566">
    <property type="component" value="Chromosome 4"/>
</dbReference>
<evidence type="ECO:0000313" key="1">
    <source>
        <dbReference type="EMBL" id="RHN63027.1"/>
    </source>
</evidence>
<dbReference type="AlphaFoldDB" id="A0A396IJD4"/>
<dbReference type="Gramene" id="rna25675">
    <property type="protein sequence ID" value="RHN63027.1"/>
    <property type="gene ID" value="gene25675"/>
</dbReference>
<proteinExistence type="predicted"/>
<reference evidence="2" key="1">
    <citation type="journal article" date="2018" name="Nat. Plants">
        <title>Whole-genome landscape of Medicago truncatula symbiotic genes.</title>
        <authorList>
            <person name="Pecrix Y."/>
            <person name="Staton S.E."/>
            <person name="Sallet E."/>
            <person name="Lelandais-Briere C."/>
            <person name="Moreau S."/>
            <person name="Carrere S."/>
            <person name="Blein T."/>
            <person name="Jardinaud M.F."/>
            <person name="Latrasse D."/>
            <person name="Zouine M."/>
            <person name="Zahm M."/>
            <person name="Kreplak J."/>
            <person name="Mayjonade B."/>
            <person name="Satge C."/>
            <person name="Perez M."/>
            <person name="Cauet S."/>
            <person name="Marande W."/>
            <person name="Chantry-Darmon C."/>
            <person name="Lopez-Roques C."/>
            <person name="Bouchez O."/>
            <person name="Berard A."/>
            <person name="Debelle F."/>
            <person name="Munos S."/>
            <person name="Bendahmane A."/>
            <person name="Berges H."/>
            <person name="Niebel A."/>
            <person name="Buitink J."/>
            <person name="Frugier F."/>
            <person name="Benhamed M."/>
            <person name="Crespi M."/>
            <person name="Gouzy J."/>
            <person name="Gamas P."/>
        </authorList>
    </citation>
    <scope>NUCLEOTIDE SEQUENCE [LARGE SCALE GENOMIC DNA]</scope>
    <source>
        <strain evidence="2">cv. Jemalong A17</strain>
    </source>
</reference>